<feature type="region of interest" description="Disordered" evidence="1">
    <location>
        <begin position="22"/>
        <end position="48"/>
    </location>
</feature>
<evidence type="ECO:0000313" key="4">
    <source>
        <dbReference type="Proteomes" id="UP001432146"/>
    </source>
</evidence>
<protein>
    <submittedName>
        <fullName evidence="3">Uncharacterized protein</fullName>
    </submittedName>
</protein>
<proteinExistence type="predicted"/>
<comment type="caution">
    <text evidence="3">The sequence shown here is derived from an EMBL/GenBank/DDBJ whole genome shotgun (WGS) entry which is preliminary data.</text>
</comment>
<evidence type="ECO:0000256" key="2">
    <source>
        <dbReference type="SAM" id="SignalP"/>
    </source>
</evidence>
<evidence type="ECO:0000313" key="3">
    <source>
        <dbReference type="EMBL" id="KAK9304190.1"/>
    </source>
</evidence>
<dbReference type="EMBL" id="JAWNGG020000065">
    <property type="protein sequence ID" value="KAK9304190.1"/>
    <property type="molecule type" value="Genomic_DNA"/>
</dbReference>
<keyword evidence="4" id="KW-1185">Reference proteome</keyword>
<keyword evidence="2" id="KW-0732">Signal</keyword>
<name>A0AAW1A2C7_9HYME</name>
<evidence type="ECO:0000256" key="1">
    <source>
        <dbReference type="SAM" id="MobiDB-lite"/>
    </source>
</evidence>
<feature type="signal peptide" evidence="2">
    <location>
        <begin position="1"/>
        <end position="17"/>
    </location>
</feature>
<reference evidence="3 4" key="1">
    <citation type="submission" date="2024-05" db="EMBL/GenBank/DDBJ databases">
        <title>The nuclear and mitochondrial genome assemblies of Tetragonisca angustula (Apidae: Meliponini), a tiny yet remarkable pollinator in the Neotropics.</title>
        <authorList>
            <person name="Ferrari R."/>
            <person name="Ricardo P.C."/>
            <person name="Dias F.C."/>
            <person name="Araujo N.S."/>
            <person name="Soares D.O."/>
            <person name="Zhou Q.-S."/>
            <person name="Zhu C.-D."/>
            <person name="Coutinho L."/>
            <person name="Airas M.C."/>
            <person name="Batista T.M."/>
        </authorList>
    </citation>
    <scope>NUCLEOTIDE SEQUENCE [LARGE SCALE GENOMIC DNA]</scope>
    <source>
        <strain evidence="3">ASF017062</strain>
        <tissue evidence="3">Abdomen</tissue>
    </source>
</reference>
<gene>
    <name evidence="3" type="ORF">QLX08_004352</name>
</gene>
<feature type="chain" id="PRO_5044002002" evidence="2">
    <location>
        <begin position="18"/>
        <end position="48"/>
    </location>
</feature>
<organism evidence="3 4">
    <name type="scientific">Tetragonisca angustula</name>
    <dbReference type="NCBI Taxonomy" id="166442"/>
    <lineage>
        <taxon>Eukaryota</taxon>
        <taxon>Metazoa</taxon>
        <taxon>Ecdysozoa</taxon>
        <taxon>Arthropoda</taxon>
        <taxon>Hexapoda</taxon>
        <taxon>Insecta</taxon>
        <taxon>Pterygota</taxon>
        <taxon>Neoptera</taxon>
        <taxon>Endopterygota</taxon>
        <taxon>Hymenoptera</taxon>
        <taxon>Apocrita</taxon>
        <taxon>Aculeata</taxon>
        <taxon>Apoidea</taxon>
        <taxon>Anthophila</taxon>
        <taxon>Apidae</taxon>
        <taxon>Tetragonisca</taxon>
    </lineage>
</organism>
<feature type="compositionally biased region" description="Polar residues" evidence="1">
    <location>
        <begin position="26"/>
        <end position="42"/>
    </location>
</feature>
<accession>A0AAW1A2C7</accession>
<sequence>MFKRFILLQTTLNIVLCENNMPDNLDSPQPTTTDLRDMSNSIREALKE</sequence>
<dbReference type="AlphaFoldDB" id="A0AAW1A2C7"/>
<dbReference type="Proteomes" id="UP001432146">
    <property type="component" value="Unassembled WGS sequence"/>
</dbReference>